<keyword evidence="2" id="KW-1185">Reference proteome</keyword>
<proteinExistence type="predicted"/>
<evidence type="ECO:0000313" key="2">
    <source>
        <dbReference type="Proteomes" id="UP001497680"/>
    </source>
</evidence>
<evidence type="ECO:0000313" key="1">
    <source>
        <dbReference type="EMBL" id="KAI6081608.1"/>
    </source>
</evidence>
<dbReference type="EMBL" id="MU394391">
    <property type="protein sequence ID" value="KAI6081608.1"/>
    <property type="molecule type" value="Genomic_DNA"/>
</dbReference>
<organism evidence="1 2">
    <name type="scientific">Hypoxylon rubiginosum</name>
    <dbReference type="NCBI Taxonomy" id="110542"/>
    <lineage>
        <taxon>Eukaryota</taxon>
        <taxon>Fungi</taxon>
        <taxon>Dikarya</taxon>
        <taxon>Ascomycota</taxon>
        <taxon>Pezizomycotina</taxon>
        <taxon>Sordariomycetes</taxon>
        <taxon>Xylariomycetidae</taxon>
        <taxon>Xylariales</taxon>
        <taxon>Hypoxylaceae</taxon>
        <taxon>Hypoxylon</taxon>
    </lineage>
</organism>
<name>A0ACC0CMQ6_9PEZI</name>
<accession>A0ACC0CMQ6</accession>
<reference evidence="1 2" key="1">
    <citation type="journal article" date="2022" name="New Phytol.">
        <title>Ecological generalism drives hyperdiversity of secondary metabolite gene clusters in xylarialean endophytes.</title>
        <authorList>
            <person name="Franco M.E.E."/>
            <person name="Wisecaver J.H."/>
            <person name="Arnold A.E."/>
            <person name="Ju Y.M."/>
            <person name="Slot J.C."/>
            <person name="Ahrendt S."/>
            <person name="Moore L.P."/>
            <person name="Eastman K.E."/>
            <person name="Scott K."/>
            <person name="Konkel Z."/>
            <person name="Mondo S.J."/>
            <person name="Kuo A."/>
            <person name="Hayes R.D."/>
            <person name="Haridas S."/>
            <person name="Andreopoulos B."/>
            <person name="Riley R."/>
            <person name="LaButti K."/>
            <person name="Pangilinan J."/>
            <person name="Lipzen A."/>
            <person name="Amirebrahimi M."/>
            <person name="Yan J."/>
            <person name="Adam C."/>
            <person name="Keymanesh K."/>
            <person name="Ng V."/>
            <person name="Louie K."/>
            <person name="Northen T."/>
            <person name="Drula E."/>
            <person name="Henrissat B."/>
            <person name="Hsieh H.M."/>
            <person name="Youens-Clark K."/>
            <person name="Lutzoni F."/>
            <person name="Miadlikowska J."/>
            <person name="Eastwood D.C."/>
            <person name="Hamelin R.C."/>
            <person name="Grigoriev I.V."/>
            <person name="U'Ren J.M."/>
        </authorList>
    </citation>
    <scope>NUCLEOTIDE SEQUENCE [LARGE SCALE GENOMIC DNA]</scope>
    <source>
        <strain evidence="1 2">ER1909</strain>
    </source>
</reference>
<gene>
    <name evidence="1" type="ORF">F4821DRAFT_274847</name>
</gene>
<sequence>MSFPKIFKLVERPSIPNQLKKKRRPLSLSDYVFTIQNSLASAEVEAIAKRCDAELGLDLLAQINEWYNDITYWSVCWSVDETESWREMWAEHGQRQITEKLKTLSEDCRFIVDQESKGSKSRSKRVDTLLHGNDDHPTLSRLLSIKWQIKSLQSSALAFYAEPCPKMEDPAPEELQTNPEEPQAHPEESQGRERHSSSEETPIRETTNAELELQEHYTALDKFCTNRRILGATFLELSSILPEYGSASELSGVSYPKIQSTIWTINKNSPIPALQTKITSTRLHTESDRERAASGSEARMFNTEILDRQAHITNYSKSLTDLIKHSQRNVYDKELTYTGVALEVALELARAGESLLKTPWFSTLCSCHLRRTKSIDGSIGTALGAYQPHQPSTRTSSHHWCHCVPQSDLPLRRLGVVLMETILGTTRDSTDADAIKAVMNGDRPLRDGYLRELRECAEGYADLSCYWDAVSFCLNDRTRTKDINGRTLDKYYQNVVLPIATCYLTFTRDLRKPELQKLLEKEKRTPGADCLDVGLWFEHGVGEFGRRGVNGFRN</sequence>
<dbReference type="Proteomes" id="UP001497680">
    <property type="component" value="Unassembled WGS sequence"/>
</dbReference>
<comment type="caution">
    <text evidence="1">The sequence shown here is derived from an EMBL/GenBank/DDBJ whole genome shotgun (WGS) entry which is preliminary data.</text>
</comment>
<protein>
    <submittedName>
        <fullName evidence="1">Uncharacterized protein</fullName>
    </submittedName>
</protein>